<dbReference type="InterPro" id="IPR013784">
    <property type="entry name" value="Carb-bd-like_fold"/>
</dbReference>
<gene>
    <name evidence="1" type="ORF">B1A_02542</name>
</gene>
<comment type="caution">
    <text evidence="1">The sequence shown here is derived from an EMBL/GenBank/DDBJ whole genome shotgun (WGS) entry which is preliminary data.</text>
</comment>
<reference evidence="1" key="2">
    <citation type="journal article" date="2014" name="ISME J.">
        <title>Microbial stratification in low pH oxic and suboxic macroscopic growths along an acid mine drainage.</title>
        <authorList>
            <person name="Mendez-Garcia C."/>
            <person name="Mesa V."/>
            <person name="Sprenger R.R."/>
            <person name="Richter M."/>
            <person name="Diez M.S."/>
            <person name="Solano J."/>
            <person name="Bargiela R."/>
            <person name="Golyshina O.V."/>
            <person name="Manteca A."/>
            <person name="Ramos J.L."/>
            <person name="Gallego J.R."/>
            <person name="Llorente I."/>
            <person name="Martins Dos Santos V.A."/>
            <person name="Jensen O.N."/>
            <person name="Pelaez A.I."/>
            <person name="Sanchez J."/>
            <person name="Ferrer M."/>
        </authorList>
    </citation>
    <scope>NUCLEOTIDE SEQUENCE</scope>
</reference>
<dbReference type="SUPFAM" id="SSF56935">
    <property type="entry name" value="Porins"/>
    <property type="match status" value="1"/>
</dbReference>
<dbReference type="AlphaFoldDB" id="T1D962"/>
<evidence type="ECO:0000313" key="1">
    <source>
        <dbReference type="EMBL" id="EQD77969.1"/>
    </source>
</evidence>
<organism evidence="1">
    <name type="scientific">mine drainage metagenome</name>
    <dbReference type="NCBI Taxonomy" id="410659"/>
    <lineage>
        <taxon>unclassified sequences</taxon>
        <taxon>metagenomes</taxon>
        <taxon>ecological metagenomes</taxon>
    </lineage>
</organism>
<sequence length="410" mass="44875">MPGSDCSGLLGMVPVRSWAASFGSVRVTVETVHDKPMAGVRVRLRAASGRILNMRTDARGRAVFPTVAIGHYLLSVRRAGFTTEHQAVTVEAGYFPAPLIRLARLSALKRVIVRGNTAQPVVASVTPVTLVSSRDILETPGAIDVNSLTMITDYVPGAYEAHDMLHIRGGHQTSWLIDGVEIPNTNIAESLGPAIAPEDIQTLGVERGSYNADEGDRTYGIFNVIPKSGFGKKNQGVLAVSAGNFGHTDDYLSVASHVHNFAYYVSVEGNRSNLGLQTPVSQVIHDASQGYGFFANLQYYPSSHNELRFVTQLRQDNYQIPNCVTPLPDDPQCVGQFGDTQKEADNFAMLSWVHTFTHDIVLTSSLMYHFERAAYGRGRPGLSDHHAFSSYVAVRGRRGNLRMHFDHNHV</sequence>
<dbReference type="Pfam" id="PF13620">
    <property type="entry name" value="CarboxypepD_reg"/>
    <property type="match status" value="1"/>
</dbReference>
<name>T1D962_9ZZZZ</name>
<proteinExistence type="predicted"/>
<feature type="non-terminal residue" evidence="1">
    <location>
        <position position="410"/>
    </location>
</feature>
<dbReference type="Gene3D" id="2.60.40.1120">
    <property type="entry name" value="Carboxypeptidase-like, regulatory domain"/>
    <property type="match status" value="1"/>
</dbReference>
<reference evidence="1" key="1">
    <citation type="submission" date="2013-08" db="EMBL/GenBank/DDBJ databases">
        <authorList>
            <person name="Mendez C."/>
            <person name="Richter M."/>
            <person name="Ferrer M."/>
            <person name="Sanchez J."/>
        </authorList>
    </citation>
    <scope>NUCLEOTIDE SEQUENCE</scope>
</reference>
<accession>T1D962</accession>
<dbReference type="GO" id="GO:0030246">
    <property type="term" value="F:carbohydrate binding"/>
    <property type="evidence" value="ECO:0007669"/>
    <property type="project" value="InterPro"/>
</dbReference>
<keyword evidence="1" id="KW-0675">Receptor</keyword>
<dbReference type="EMBL" id="AUZX01001886">
    <property type="protein sequence ID" value="EQD77969.1"/>
    <property type="molecule type" value="Genomic_DNA"/>
</dbReference>
<protein>
    <submittedName>
        <fullName evidence="1">TonB-dependent receptor</fullName>
    </submittedName>
</protein>
<dbReference type="SUPFAM" id="SSF49452">
    <property type="entry name" value="Starch-binding domain-like"/>
    <property type="match status" value="1"/>
</dbReference>